<keyword evidence="3" id="KW-1185">Reference proteome</keyword>
<dbReference type="Proteomes" id="UP001083770">
    <property type="component" value="Unassembled WGS sequence"/>
</dbReference>
<evidence type="ECO:0000313" key="2">
    <source>
        <dbReference type="EMBL" id="MCZ4296967.1"/>
    </source>
</evidence>
<proteinExistence type="predicted"/>
<comment type="caution">
    <text evidence="2">The sequence shown here is derived from an EMBL/GenBank/DDBJ whole genome shotgun (WGS) entry which is preliminary data.</text>
</comment>
<evidence type="ECO:0000313" key="3">
    <source>
        <dbReference type="Proteomes" id="UP001083770"/>
    </source>
</evidence>
<accession>A0ABT4LRH4</accession>
<organism evidence="2 3">
    <name type="scientific">Henriciella marina</name>
    <dbReference type="NCBI Taxonomy" id="453851"/>
    <lineage>
        <taxon>Bacteria</taxon>
        <taxon>Pseudomonadati</taxon>
        <taxon>Pseudomonadota</taxon>
        <taxon>Alphaproteobacteria</taxon>
        <taxon>Hyphomonadales</taxon>
        <taxon>Hyphomonadaceae</taxon>
        <taxon>Henriciella</taxon>
    </lineage>
</organism>
<sequence length="231" mass="25158">MLPEPPQLDRTLQRLWQHLARLAAGLLVMVEQSGPTAPPRWIRPSLLAAEALTRRLLVLEARSLGPLQPLPMRLAASTRNARAAGSALAPSRRGFQLTEPITSLRAGFWIEGQKKGRFGPRPQPRILEILSANSPNIAGGKTDRSNKLAERLHALLAVIYEPAAAARRMARRMTPRASKDGLIRKRSPLRAGPPPGSGSGSRQLAPWLAEALSMVSLELRLHPPPAPSKRS</sequence>
<protein>
    <submittedName>
        <fullName evidence="2">Uncharacterized protein</fullName>
    </submittedName>
</protein>
<feature type="region of interest" description="Disordered" evidence="1">
    <location>
        <begin position="170"/>
        <end position="204"/>
    </location>
</feature>
<name>A0ABT4LRH4_9PROT</name>
<dbReference type="RefSeq" id="WP_269401130.1">
    <property type="nucleotide sequence ID" value="NZ_JAPWGW010000001.1"/>
</dbReference>
<gene>
    <name evidence="2" type="ORF">O4G74_02730</name>
</gene>
<reference evidence="2" key="1">
    <citation type="submission" date="2022-12" db="EMBL/GenBank/DDBJ databases">
        <title>Bacterial isolates from different developmental stages of Nematostella vectensis.</title>
        <authorList>
            <person name="Fraune S."/>
        </authorList>
    </citation>
    <scope>NUCLEOTIDE SEQUENCE</scope>
    <source>
        <strain evidence="2">G21632-S1</strain>
    </source>
</reference>
<dbReference type="EMBL" id="JAPWGW010000001">
    <property type="protein sequence ID" value="MCZ4296967.1"/>
    <property type="molecule type" value="Genomic_DNA"/>
</dbReference>
<evidence type="ECO:0000256" key="1">
    <source>
        <dbReference type="SAM" id="MobiDB-lite"/>
    </source>
</evidence>